<keyword evidence="5" id="KW-0274">FAD</keyword>
<evidence type="ECO:0000256" key="2">
    <source>
        <dbReference type="ARBA" id="ARBA00004275"/>
    </source>
</evidence>
<dbReference type="PANTHER" id="PTHR42973">
    <property type="entry name" value="BINDING OXIDOREDUCTASE, PUTATIVE (AFU_ORTHOLOGUE AFUA_1G17690)-RELATED"/>
    <property type="match status" value="1"/>
</dbReference>
<evidence type="ECO:0000256" key="4">
    <source>
        <dbReference type="ARBA" id="ARBA00022630"/>
    </source>
</evidence>
<evidence type="ECO:0000256" key="5">
    <source>
        <dbReference type="ARBA" id="ARBA00022827"/>
    </source>
</evidence>
<dbReference type="InterPro" id="IPR006094">
    <property type="entry name" value="Oxid_FAD_bind_N"/>
</dbReference>
<gene>
    <name evidence="9" type="ORF">B4U80_12264</name>
</gene>
<dbReference type="SUPFAM" id="SSF56176">
    <property type="entry name" value="FAD-binding/transporter-associated domain-like"/>
    <property type="match status" value="1"/>
</dbReference>
<dbReference type="GO" id="GO:0071949">
    <property type="term" value="F:FAD binding"/>
    <property type="evidence" value="ECO:0007669"/>
    <property type="project" value="InterPro"/>
</dbReference>
<evidence type="ECO:0000256" key="7">
    <source>
        <dbReference type="ARBA" id="ARBA00023140"/>
    </source>
</evidence>
<accession>A0A443RW33</accession>
<dbReference type="GO" id="GO:0016491">
    <property type="term" value="F:oxidoreductase activity"/>
    <property type="evidence" value="ECO:0007669"/>
    <property type="project" value="UniProtKB-KW"/>
</dbReference>
<comment type="cofactor">
    <cofactor evidence="1">
        <name>FAD</name>
        <dbReference type="ChEBI" id="CHEBI:57692"/>
    </cofactor>
</comment>
<protein>
    <recommendedName>
        <fullName evidence="8">FAD-binding PCMH-type domain-containing protein</fullName>
    </recommendedName>
</protein>
<evidence type="ECO:0000256" key="3">
    <source>
        <dbReference type="ARBA" id="ARBA00005466"/>
    </source>
</evidence>
<proteinExistence type="inferred from homology"/>
<dbReference type="PANTHER" id="PTHR42973:SF39">
    <property type="entry name" value="FAD-BINDING PCMH-TYPE DOMAIN-CONTAINING PROTEIN"/>
    <property type="match status" value="1"/>
</dbReference>
<keyword evidence="4" id="KW-0285">Flavoprotein</keyword>
<evidence type="ECO:0000256" key="1">
    <source>
        <dbReference type="ARBA" id="ARBA00001974"/>
    </source>
</evidence>
<evidence type="ECO:0000256" key="6">
    <source>
        <dbReference type="ARBA" id="ARBA00023002"/>
    </source>
</evidence>
<keyword evidence="6" id="KW-0560">Oxidoreductase</keyword>
<evidence type="ECO:0000313" key="10">
    <source>
        <dbReference type="Proteomes" id="UP000288716"/>
    </source>
</evidence>
<evidence type="ECO:0000259" key="8">
    <source>
        <dbReference type="PROSITE" id="PS51387"/>
    </source>
</evidence>
<comment type="subcellular location">
    <subcellularLocation>
        <location evidence="2">Peroxisome</location>
    </subcellularLocation>
</comment>
<dbReference type="AlphaFoldDB" id="A0A443RW33"/>
<dbReference type="GO" id="GO:0005777">
    <property type="term" value="C:peroxisome"/>
    <property type="evidence" value="ECO:0007669"/>
    <property type="project" value="UniProtKB-SubCell"/>
</dbReference>
<dbReference type="EMBL" id="NCKV01024715">
    <property type="protein sequence ID" value="RWS19583.1"/>
    <property type="molecule type" value="Genomic_DNA"/>
</dbReference>
<comment type="similarity">
    <text evidence="3">Belongs to the oxygen-dependent FAD-linked oxidoreductase family.</text>
</comment>
<dbReference type="InterPro" id="IPR016166">
    <property type="entry name" value="FAD-bd_PCMH"/>
</dbReference>
<dbReference type="VEuPathDB" id="VectorBase:LDEU012457"/>
<dbReference type="STRING" id="299467.A0A443RW33"/>
<feature type="non-terminal residue" evidence="9">
    <location>
        <position position="1"/>
    </location>
</feature>
<comment type="caution">
    <text evidence="9">The sequence shown here is derived from an EMBL/GenBank/DDBJ whole genome shotgun (WGS) entry which is preliminary data.</text>
</comment>
<dbReference type="PROSITE" id="PS51387">
    <property type="entry name" value="FAD_PCMH"/>
    <property type="match status" value="1"/>
</dbReference>
<reference evidence="9 10" key="1">
    <citation type="journal article" date="2018" name="Gigascience">
        <title>Genomes of trombidid mites reveal novel predicted allergens and laterally-transferred genes associated with secondary metabolism.</title>
        <authorList>
            <person name="Dong X."/>
            <person name="Chaisiri K."/>
            <person name="Xia D."/>
            <person name="Armstrong S.D."/>
            <person name="Fang Y."/>
            <person name="Donnelly M.J."/>
            <person name="Kadowaki T."/>
            <person name="McGarry J.W."/>
            <person name="Darby A.C."/>
            <person name="Makepeace B.L."/>
        </authorList>
    </citation>
    <scope>NUCLEOTIDE SEQUENCE [LARGE SCALE GENOMIC DNA]</scope>
    <source>
        <strain evidence="9">UoL-UT</strain>
    </source>
</reference>
<feature type="non-terminal residue" evidence="9">
    <location>
        <position position="333"/>
    </location>
</feature>
<sequence length="333" mass="37475">SWVIDLSKLNKINVNYAEETVTVGSGANVNQVIEQIKNRNYFIPFGISGTTGVSGISMGGGIGIVAQKYGLTLDKLEEIKIVTADENIRVVSKHKCSDLFWALRGAGGGNFGVVTQLKLRIVEAPKCVVRIQKDYGIEFAAIIFHEWQHFFTSNEEEKSISGIITINLIPGIVQIQIYIATKTNRKCDSLVDKMMPLFQNISTADVKKYRNYFEAQDEYSTTFDLDLNLRPFCVIQTNFFVSKQLSISESNRVADIVAKHQNDAWIYAETFGGKINEVNRKETAFVHRTSKYNVLVKSGAQCDGTFNRAVYLTTDNFEFMDNGESYQNYISKQ</sequence>
<name>A0A443RW33_9ACAR</name>
<dbReference type="InterPro" id="IPR050416">
    <property type="entry name" value="FAD-linked_Oxidoreductase"/>
</dbReference>
<dbReference type="InterPro" id="IPR016169">
    <property type="entry name" value="FAD-bd_PCMH_sub2"/>
</dbReference>
<keyword evidence="10" id="KW-1185">Reference proteome</keyword>
<dbReference type="OrthoDB" id="8250697at2759"/>
<keyword evidence="7" id="KW-0576">Peroxisome</keyword>
<feature type="domain" description="FAD-binding PCMH-type" evidence="8">
    <location>
        <begin position="1"/>
        <end position="124"/>
    </location>
</feature>
<dbReference type="Pfam" id="PF01565">
    <property type="entry name" value="FAD_binding_4"/>
    <property type="match status" value="1"/>
</dbReference>
<organism evidence="9 10">
    <name type="scientific">Leptotrombidium deliense</name>
    <dbReference type="NCBI Taxonomy" id="299467"/>
    <lineage>
        <taxon>Eukaryota</taxon>
        <taxon>Metazoa</taxon>
        <taxon>Ecdysozoa</taxon>
        <taxon>Arthropoda</taxon>
        <taxon>Chelicerata</taxon>
        <taxon>Arachnida</taxon>
        <taxon>Acari</taxon>
        <taxon>Acariformes</taxon>
        <taxon>Trombidiformes</taxon>
        <taxon>Prostigmata</taxon>
        <taxon>Anystina</taxon>
        <taxon>Parasitengona</taxon>
        <taxon>Trombiculoidea</taxon>
        <taxon>Trombiculidae</taxon>
        <taxon>Leptotrombidium</taxon>
    </lineage>
</organism>
<dbReference type="InterPro" id="IPR036318">
    <property type="entry name" value="FAD-bd_PCMH-like_sf"/>
</dbReference>
<dbReference type="Gene3D" id="3.40.462.20">
    <property type="match status" value="1"/>
</dbReference>
<dbReference type="Proteomes" id="UP000288716">
    <property type="component" value="Unassembled WGS sequence"/>
</dbReference>
<evidence type="ECO:0000313" key="9">
    <source>
        <dbReference type="EMBL" id="RWS19583.1"/>
    </source>
</evidence>
<dbReference type="Gene3D" id="3.30.465.10">
    <property type="match status" value="1"/>
</dbReference>